<reference evidence="1" key="1">
    <citation type="submission" date="2023-10" db="EMBL/GenBank/DDBJ databases">
        <authorList>
            <person name="Chen Y."/>
            <person name="Shah S."/>
            <person name="Dougan E. K."/>
            <person name="Thang M."/>
            <person name="Chan C."/>
        </authorList>
    </citation>
    <scope>NUCLEOTIDE SEQUENCE [LARGE SCALE GENOMIC DNA]</scope>
</reference>
<name>A0ABN9PR92_9DINO</name>
<comment type="caution">
    <text evidence="1">The sequence shown here is derived from an EMBL/GenBank/DDBJ whole genome shotgun (WGS) entry which is preliminary data.</text>
</comment>
<proteinExistence type="predicted"/>
<evidence type="ECO:0000313" key="2">
    <source>
        <dbReference type="Proteomes" id="UP001189429"/>
    </source>
</evidence>
<evidence type="ECO:0000313" key="1">
    <source>
        <dbReference type="EMBL" id="CAK0794873.1"/>
    </source>
</evidence>
<gene>
    <name evidence="1" type="ORF">PCOR1329_LOCUS4728</name>
</gene>
<protein>
    <recommendedName>
        <fullName evidence="3">Alpha-galactosidase</fullName>
    </recommendedName>
</protein>
<evidence type="ECO:0008006" key="3">
    <source>
        <dbReference type="Google" id="ProtNLM"/>
    </source>
</evidence>
<accession>A0ABN9PR92</accession>
<sequence>MAAQRTRLTDAFLARGFNGVGVDCWRNKHTPEGPVVDLDLSAPEGQQQTRELLASTGPLALLWMSAPTGTSARSRCAAIGQLRAEADPFGVVGIGHDDQTRAARENELFRFFASVAQWCQERQVWWAWDGPHRAPFWWIEFVVDLCGAAGDQDVTFQARMHRGGWDKTQRIRTNCAALAAPSVERDKSHVHLPWAVGARQFAVEESMCPFRLCSKVADAVAAAWAARPAAALAPPVPGGARLAAAAVAAARFPLAQRAAAVGKQRRGVTLLAPEFTSEYVVSFTSEELVRFPEGHNFETNAVVGGVQGRAACATATVGIPWCPGEFVEEAVRLRRPFDALADVPDYASEARAAELDGREAELKAQAHPRVRARLGEKRTILFEVMLREAQFPNPELLVGTPRVGAPMVGEVPAHPAFDLDEHPASKPLFDLPRSGAWARRALDGSITPSADPECDLAVWKKTIDEVRAGRAE</sequence>
<dbReference type="Proteomes" id="UP001189429">
    <property type="component" value="Unassembled WGS sequence"/>
</dbReference>
<keyword evidence="2" id="KW-1185">Reference proteome</keyword>
<organism evidence="1 2">
    <name type="scientific">Prorocentrum cordatum</name>
    <dbReference type="NCBI Taxonomy" id="2364126"/>
    <lineage>
        <taxon>Eukaryota</taxon>
        <taxon>Sar</taxon>
        <taxon>Alveolata</taxon>
        <taxon>Dinophyceae</taxon>
        <taxon>Prorocentrales</taxon>
        <taxon>Prorocentraceae</taxon>
        <taxon>Prorocentrum</taxon>
    </lineage>
</organism>
<dbReference type="EMBL" id="CAUYUJ010001225">
    <property type="protein sequence ID" value="CAK0794873.1"/>
    <property type="molecule type" value="Genomic_DNA"/>
</dbReference>
<feature type="non-terminal residue" evidence="1">
    <location>
        <position position="472"/>
    </location>
</feature>